<dbReference type="Proteomes" id="UP000035955">
    <property type="component" value="Unassembled WGS sequence"/>
</dbReference>
<keyword evidence="3" id="KW-1185">Reference proteome</keyword>
<dbReference type="SMART" id="SM00421">
    <property type="entry name" value="HTH_LUXR"/>
    <property type="match status" value="1"/>
</dbReference>
<gene>
    <name evidence="2" type="ORF">VQ02_25305</name>
</gene>
<dbReference type="InterPro" id="IPR016032">
    <property type="entry name" value="Sig_transdc_resp-reg_C-effctor"/>
</dbReference>
<dbReference type="RefSeq" id="WP_048446993.1">
    <property type="nucleotide sequence ID" value="NZ_LABY01000186.1"/>
</dbReference>
<dbReference type="SUPFAM" id="SSF46894">
    <property type="entry name" value="C-terminal effector domain of the bipartite response regulators"/>
    <property type="match status" value="1"/>
</dbReference>
<proteinExistence type="predicted"/>
<dbReference type="PATRIC" id="fig|298794.3.peg.2644"/>
<dbReference type="OrthoDB" id="6697591at2"/>
<dbReference type="GO" id="GO:0006355">
    <property type="term" value="P:regulation of DNA-templated transcription"/>
    <property type="evidence" value="ECO:0007669"/>
    <property type="project" value="InterPro"/>
</dbReference>
<dbReference type="AlphaFoldDB" id="A0A0J6SDS7"/>
<name>A0A0J6SDS7_9HYPH</name>
<dbReference type="Gene3D" id="1.10.10.10">
    <property type="entry name" value="Winged helix-like DNA-binding domain superfamily/Winged helix DNA-binding domain"/>
    <property type="match status" value="1"/>
</dbReference>
<organism evidence="2 3">
    <name type="scientific">Methylobacterium variabile</name>
    <dbReference type="NCBI Taxonomy" id="298794"/>
    <lineage>
        <taxon>Bacteria</taxon>
        <taxon>Pseudomonadati</taxon>
        <taxon>Pseudomonadota</taxon>
        <taxon>Alphaproteobacteria</taxon>
        <taxon>Hyphomicrobiales</taxon>
        <taxon>Methylobacteriaceae</taxon>
        <taxon>Methylobacterium</taxon>
    </lineage>
</organism>
<accession>A0A0J6SDS7</accession>
<comment type="caution">
    <text evidence="2">The sequence shown here is derived from an EMBL/GenBank/DDBJ whole genome shotgun (WGS) entry which is preliminary data.</text>
</comment>
<dbReference type="InterPro" id="IPR036388">
    <property type="entry name" value="WH-like_DNA-bd_sf"/>
</dbReference>
<evidence type="ECO:0000259" key="1">
    <source>
        <dbReference type="SMART" id="SM00421"/>
    </source>
</evidence>
<dbReference type="InterPro" id="IPR000792">
    <property type="entry name" value="Tscrpt_reg_LuxR_C"/>
</dbReference>
<reference evidence="2 3" key="1">
    <citation type="submission" date="2015-03" db="EMBL/GenBank/DDBJ databases">
        <title>Genome sequencing of Methylobacterium variabile DSM 16961.</title>
        <authorList>
            <person name="Chaudhry V."/>
            <person name="Patil P.B."/>
        </authorList>
    </citation>
    <scope>NUCLEOTIDE SEQUENCE [LARGE SCALE GENOMIC DNA]</scope>
    <source>
        <strain evidence="2 3">DSM 16961</strain>
    </source>
</reference>
<dbReference type="EMBL" id="LABY01000186">
    <property type="protein sequence ID" value="KMO31867.1"/>
    <property type="molecule type" value="Genomic_DNA"/>
</dbReference>
<protein>
    <recommendedName>
        <fullName evidence="1">HTH luxR-type domain-containing protein</fullName>
    </recommendedName>
</protein>
<sequence>MGPTDDTIRRLDEGLGEAALDPSRWGAVLAMVSGLVGGDGAMLLQSHQRAPGVPCTPEIDDLVADYFRHGWHMRDLRTRAVPRVMRGEVVTDHDILTGEEMARAPFYNELLVPHGYHWFAVAGFHAGAEHWAVSVQRKARRGPFAAEQVRPLAGLARRLGQAATLSEALGRAALDGTLRGLDQVAQAALALDGSGRIVGANARAEALLDAAFRISDGVLRVADPRARDEIAALAQALQSRRPFAAGPVLVPRPDRRPLVLRVLPLAEAARSPFLGASALLTITDLEAERRPDPTLLAQVFGLTAAEARLAAFLAAGASLEEAANALGIAVGTARSQIKAVFAKTGTGRQGALVALLGAPGLW</sequence>
<evidence type="ECO:0000313" key="3">
    <source>
        <dbReference type="Proteomes" id="UP000035955"/>
    </source>
</evidence>
<feature type="domain" description="HTH luxR-type" evidence="1">
    <location>
        <begin position="299"/>
        <end position="356"/>
    </location>
</feature>
<dbReference type="GO" id="GO:0003677">
    <property type="term" value="F:DNA binding"/>
    <property type="evidence" value="ECO:0007669"/>
    <property type="project" value="InterPro"/>
</dbReference>
<evidence type="ECO:0000313" key="2">
    <source>
        <dbReference type="EMBL" id="KMO31867.1"/>
    </source>
</evidence>